<dbReference type="EMBL" id="CP012748">
    <property type="protein sequence ID" value="ALL70877.1"/>
    <property type="molecule type" value="Genomic_DNA"/>
</dbReference>
<dbReference type="Proteomes" id="UP000019146">
    <property type="component" value="Plasmid unnamed"/>
</dbReference>
<name>A0A0N7JW31_9BURK</name>
<organism evidence="1 2">
    <name type="scientific">Paraburkholderia caribensis MBA4</name>
    <dbReference type="NCBI Taxonomy" id="1323664"/>
    <lineage>
        <taxon>Bacteria</taxon>
        <taxon>Pseudomonadati</taxon>
        <taxon>Pseudomonadota</taxon>
        <taxon>Betaproteobacteria</taxon>
        <taxon>Burkholderiales</taxon>
        <taxon>Burkholderiaceae</taxon>
        <taxon>Paraburkholderia</taxon>
    </lineage>
</organism>
<reference evidence="1 2" key="1">
    <citation type="journal article" date="2014" name="Genome Announc.">
        <title>Draft Genome Sequence of the Haloacid-Degrading Burkholderia caribensis Strain MBA4.</title>
        <authorList>
            <person name="Pan Y."/>
            <person name="Kong K.F."/>
            <person name="Tsang J.S."/>
        </authorList>
    </citation>
    <scope>NUCLEOTIDE SEQUENCE [LARGE SCALE GENOMIC DNA]</scope>
    <source>
        <strain evidence="1 2">MBA4</strain>
        <plasmid evidence="2">Plasmid</plasmid>
    </source>
</reference>
<gene>
    <name evidence="1" type="ORF">K788_00035295</name>
</gene>
<evidence type="ECO:0000313" key="1">
    <source>
        <dbReference type="EMBL" id="ALL70877.1"/>
    </source>
</evidence>
<sequence>MLGFPGSEEIRMGDQICFDCYTAVPPEILVPDYPDIDAAIQR</sequence>
<dbReference type="KEGG" id="bcai:K788_00035295"/>
<proteinExistence type="predicted"/>
<keyword evidence="1" id="KW-0614">Plasmid</keyword>
<geneLocation type="plasmid" evidence="2"/>
<accession>A0A0N7JW31</accession>
<evidence type="ECO:0000313" key="2">
    <source>
        <dbReference type="Proteomes" id="UP000019146"/>
    </source>
</evidence>
<protein>
    <submittedName>
        <fullName evidence="1">Uncharacterized protein</fullName>
    </submittedName>
</protein>
<dbReference type="AlphaFoldDB" id="A0A0N7JW31"/>